<dbReference type="CDD" id="cd09272">
    <property type="entry name" value="RNase_HI_RT_Ty1"/>
    <property type="match status" value="1"/>
</dbReference>
<dbReference type="AlphaFoldDB" id="A0A0B2QPP4"/>
<dbReference type="GO" id="GO:0052923">
    <property type="term" value="F:all-trans-nonaprenyl-diphosphate synthase (geranyl-diphosphate specific) activity"/>
    <property type="evidence" value="ECO:0007669"/>
    <property type="project" value="UniProtKB-EC"/>
</dbReference>
<sequence length="57" mass="6704">LLDELKFEAKKPIKLLIDNKSTINLAKNPVSHGRNKHIETRFYFLREQVNNGKLEIK</sequence>
<gene>
    <name evidence="1" type="ORF">glysoja_033702</name>
</gene>
<keyword evidence="1" id="KW-0808">Transferase</keyword>
<name>A0A0B2QPP4_GLYSO</name>
<proteinExistence type="predicted"/>
<evidence type="ECO:0000313" key="1">
    <source>
        <dbReference type="EMBL" id="KHN21843.1"/>
    </source>
</evidence>
<dbReference type="EMBL" id="KN657558">
    <property type="protein sequence ID" value="KHN21843.1"/>
    <property type="molecule type" value="Genomic_DNA"/>
</dbReference>
<feature type="non-terminal residue" evidence="1">
    <location>
        <position position="1"/>
    </location>
</feature>
<protein>
    <submittedName>
        <fullName evidence="1">Copia protein</fullName>
        <ecNumber evidence="1">2.5.1.84</ecNumber>
    </submittedName>
</protein>
<dbReference type="EC" id="2.5.1.84" evidence="1"/>
<organism evidence="1">
    <name type="scientific">Glycine soja</name>
    <name type="common">Wild soybean</name>
    <dbReference type="NCBI Taxonomy" id="3848"/>
    <lineage>
        <taxon>Eukaryota</taxon>
        <taxon>Viridiplantae</taxon>
        <taxon>Streptophyta</taxon>
        <taxon>Embryophyta</taxon>
        <taxon>Tracheophyta</taxon>
        <taxon>Spermatophyta</taxon>
        <taxon>Magnoliopsida</taxon>
        <taxon>eudicotyledons</taxon>
        <taxon>Gunneridae</taxon>
        <taxon>Pentapetalae</taxon>
        <taxon>rosids</taxon>
        <taxon>fabids</taxon>
        <taxon>Fabales</taxon>
        <taxon>Fabaceae</taxon>
        <taxon>Papilionoideae</taxon>
        <taxon>50 kb inversion clade</taxon>
        <taxon>NPAAA clade</taxon>
        <taxon>indigoferoid/millettioid clade</taxon>
        <taxon>Phaseoleae</taxon>
        <taxon>Glycine</taxon>
        <taxon>Glycine subgen. Soja</taxon>
    </lineage>
</organism>
<dbReference type="Proteomes" id="UP000053555">
    <property type="component" value="Unassembled WGS sequence"/>
</dbReference>
<accession>A0A0B2QPP4</accession>
<reference evidence="1" key="1">
    <citation type="submission" date="2014-07" db="EMBL/GenBank/DDBJ databases">
        <title>Identification of a novel salt tolerance gene in wild soybean by whole-genome sequencing.</title>
        <authorList>
            <person name="Lam H.-M."/>
            <person name="Qi X."/>
            <person name="Li M.-W."/>
            <person name="Liu X."/>
            <person name="Xie M."/>
            <person name="Ni M."/>
            <person name="Xu X."/>
        </authorList>
    </citation>
    <scope>NUCLEOTIDE SEQUENCE [LARGE SCALE GENOMIC DNA]</scope>
    <source>
        <tissue evidence="1">Root</tissue>
    </source>
</reference>